<sequence>MAVAILSPLSAAQAQGFIWGGTGSSTATTDYNLGTNWANPPAGAPPVTGGQSAIFDSVGSIAVTVTAGPIAPDAWTFNAASQSYVINGADVNFSLAGPTGGIINNANAGQAISISNNIGGTVAGVQVQQLGNSLLTLSGINTYSGGTIISGGTLQVTNNSSVGTGAVTINGGTFQADGSGDLTFSNNFTLNAPAFGSAIDTNGIALTISGVVSGPGALTVLDTFGGGPLILTATNTYTGGTTICTCATLQLGDATHTATIVGAVFNEGLFDIVNANTSGITSITTDGGFTSFFGGNTAGTATLVNQNVGATAFFGNSSAGSANITNTSGGVTLFGAPSGTDTSTAGNATIDNDDGGTIFNALTNAGTARITNQNTGGTLFNDSASAGSATIINNFDGITEFNAVSTAGNAIIINNNGGNTDFFDFSTAGNATIITNNGGSTYFFDNASGGNAAFITIGAGFVDFSGSLGPNGDGRIPAGSIAGSGTYYIGAGNTLVVGGNNLSTEVSGVIADDCGCSPGPGSLEKVGTGNLILSGVNTYTGTTVINGGTLSVNGSIVSSSSVTVNAGGTLGGNGIVGDTLINGGTLAPGNSVGLLTVQGSLAFTAASSYLVEISGANSDRTNITGVATPGGATVNAVLLAGTILKQYIVLNATGGVAGTFNPLVSVNVPNFAPSLSYDANNVYLNFALNFNPPGGLNVNQQNVANVLTNFFNATGGIPLAFGALTPAGLTQVSGELGTGSQQATFDAMNMFLSLLTDPFVAGRGDGVTAGAGAPAFADETVGVHAYARKNNAARGAFARFPTKAEVARNNLFDPHWSVWGAAYGGSSSTDGNAALGSNDATARAFGFSAGADYRISPATLAGFALAGGGTSFAVNGFGSGRSDLFQAGVFVRHTAGRAYVTGALAYGWQDVTTDRTVTVAGVDRLHAQFNANAWSGRVEGGYRFVTPWMGVTPYAAGQFTTYQLPAYAEQVLSGANTFALNYAARDVTAARSELGVRADRSFAMRNGILTLRGRAAWAHNFNTDRSITPVFQTLPGTAFVVNGAAQVPDAALTTASAEMKWLNGWSAVATFEGEFSDVTKSYAGKGVARYTW</sequence>
<feature type="domain" description="Autotransporter" evidence="2">
    <location>
        <begin position="811"/>
        <end position="1092"/>
    </location>
</feature>
<reference evidence="3" key="1">
    <citation type="submission" date="2021-06" db="EMBL/GenBank/DDBJ databases">
        <title>Bradyrhizobium sp. S2-11-2 Genome sequencing.</title>
        <authorList>
            <person name="Jin L."/>
        </authorList>
    </citation>
    <scope>NUCLEOTIDE SEQUENCE</scope>
    <source>
        <strain evidence="3">S2-11-2</strain>
    </source>
</reference>
<protein>
    <submittedName>
        <fullName evidence="3">Autotransporter domain-containing protein</fullName>
    </submittedName>
</protein>
<organism evidence="3 4">
    <name type="scientific">Bradyrhizobium sediminis</name>
    <dbReference type="NCBI Taxonomy" id="2840469"/>
    <lineage>
        <taxon>Bacteria</taxon>
        <taxon>Pseudomonadati</taxon>
        <taxon>Pseudomonadota</taxon>
        <taxon>Alphaproteobacteria</taxon>
        <taxon>Hyphomicrobiales</taxon>
        <taxon>Nitrobacteraceae</taxon>
        <taxon>Bradyrhizobium</taxon>
    </lineage>
</organism>
<dbReference type="SMART" id="SM00869">
    <property type="entry name" value="Autotransporter"/>
    <property type="match status" value="1"/>
</dbReference>
<keyword evidence="1" id="KW-0732">Signal</keyword>
<dbReference type="InterPro" id="IPR011050">
    <property type="entry name" value="Pectin_lyase_fold/virulence"/>
</dbReference>
<gene>
    <name evidence="3" type="ORF">KMZ68_09030</name>
</gene>
<dbReference type="Pfam" id="PF03797">
    <property type="entry name" value="Autotransporter"/>
    <property type="match status" value="1"/>
</dbReference>
<name>A0A975NVJ3_9BRAD</name>
<dbReference type="AlphaFoldDB" id="A0A975NVJ3"/>
<dbReference type="SUPFAM" id="SSF51126">
    <property type="entry name" value="Pectin lyase-like"/>
    <property type="match status" value="1"/>
</dbReference>
<dbReference type="SUPFAM" id="SSF103515">
    <property type="entry name" value="Autotransporter"/>
    <property type="match status" value="1"/>
</dbReference>
<dbReference type="Gene3D" id="2.40.128.130">
    <property type="entry name" value="Autotransporter beta-domain"/>
    <property type="match status" value="1"/>
</dbReference>
<dbReference type="NCBIfam" id="TIGR02601">
    <property type="entry name" value="autotrns_rpt"/>
    <property type="match status" value="2"/>
</dbReference>
<dbReference type="EMBL" id="CP076135">
    <property type="protein sequence ID" value="QWG20809.1"/>
    <property type="molecule type" value="Genomic_DNA"/>
</dbReference>
<proteinExistence type="predicted"/>
<dbReference type="PROSITE" id="PS51208">
    <property type="entry name" value="AUTOTRANSPORTER"/>
    <property type="match status" value="1"/>
</dbReference>
<dbReference type="InterPro" id="IPR013425">
    <property type="entry name" value="Autotrns_rpt"/>
</dbReference>
<accession>A0A975NVJ3</accession>
<evidence type="ECO:0000256" key="1">
    <source>
        <dbReference type="ARBA" id="ARBA00022729"/>
    </source>
</evidence>
<dbReference type="InterPro" id="IPR036709">
    <property type="entry name" value="Autotransporte_beta_dom_sf"/>
</dbReference>
<dbReference type="InterPro" id="IPR005546">
    <property type="entry name" value="Autotransporte_beta"/>
</dbReference>
<dbReference type="KEGG" id="bsei:KMZ68_09030"/>
<evidence type="ECO:0000313" key="3">
    <source>
        <dbReference type="EMBL" id="QWG20809.1"/>
    </source>
</evidence>
<dbReference type="Proteomes" id="UP000680805">
    <property type="component" value="Chromosome"/>
</dbReference>
<evidence type="ECO:0000313" key="4">
    <source>
        <dbReference type="Proteomes" id="UP000680805"/>
    </source>
</evidence>
<evidence type="ECO:0000259" key="2">
    <source>
        <dbReference type="PROSITE" id="PS51208"/>
    </source>
</evidence>
<dbReference type="Pfam" id="PF12951">
    <property type="entry name" value="PATR"/>
    <property type="match status" value="3"/>
</dbReference>